<dbReference type="EMBL" id="SPNV01000093">
    <property type="protein sequence ID" value="KAF5861677.1"/>
    <property type="molecule type" value="Genomic_DNA"/>
</dbReference>
<feature type="compositionally biased region" description="Low complexity" evidence="1">
    <location>
        <begin position="411"/>
        <end position="422"/>
    </location>
</feature>
<dbReference type="InterPro" id="IPR003615">
    <property type="entry name" value="HNH_nuc"/>
</dbReference>
<comment type="caution">
    <text evidence="3">The sequence shown here is derived from an EMBL/GenBank/DDBJ whole genome shotgun (WGS) entry which is preliminary data.</text>
</comment>
<dbReference type="Pfam" id="PF13391">
    <property type="entry name" value="HNH_2"/>
    <property type="match status" value="1"/>
</dbReference>
<evidence type="ECO:0000313" key="4">
    <source>
        <dbReference type="Proteomes" id="UP000541154"/>
    </source>
</evidence>
<feature type="region of interest" description="Disordered" evidence="1">
    <location>
        <begin position="407"/>
        <end position="456"/>
    </location>
</feature>
<dbReference type="Proteomes" id="UP000541154">
    <property type="component" value="Unassembled WGS sequence"/>
</dbReference>
<name>A0A8H6E6V3_PETAA</name>
<organism evidence="3 4">
    <name type="scientific">Petromyces alliaceus</name>
    <name type="common">Aspergillus alliaceus</name>
    <dbReference type="NCBI Taxonomy" id="209559"/>
    <lineage>
        <taxon>Eukaryota</taxon>
        <taxon>Fungi</taxon>
        <taxon>Dikarya</taxon>
        <taxon>Ascomycota</taxon>
        <taxon>Pezizomycotina</taxon>
        <taxon>Eurotiomycetes</taxon>
        <taxon>Eurotiomycetidae</taxon>
        <taxon>Eurotiales</taxon>
        <taxon>Aspergillaceae</taxon>
        <taxon>Aspergillus</taxon>
        <taxon>Aspergillus subgen. Circumdati</taxon>
    </lineage>
</organism>
<dbReference type="AlphaFoldDB" id="A0A8H6E6V3"/>
<evidence type="ECO:0000256" key="1">
    <source>
        <dbReference type="SAM" id="MobiDB-lite"/>
    </source>
</evidence>
<keyword evidence="4" id="KW-1185">Reference proteome</keyword>
<evidence type="ECO:0000313" key="3">
    <source>
        <dbReference type="EMBL" id="KAF5861677.1"/>
    </source>
</evidence>
<reference evidence="3 4" key="1">
    <citation type="submission" date="2019-04" db="EMBL/GenBank/DDBJ databases">
        <title>Aspergillus burnettii sp. nov., novel species from soil in southeast Queensland.</title>
        <authorList>
            <person name="Gilchrist C.L.M."/>
            <person name="Pitt J.I."/>
            <person name="Lange L."/>
            <person name="Lacey H.J."/>
            <person name="Vuong D."/>
            <person name="Midgley D.J."/>
            <person name="Greenfield P."/>
            <person name="Bradbury M."/>
            <person name="Lacey E."/>
            <person name="Busk P.K."/>
            <person name="Pilgaard B."/>
            <person name="Chooi Y.H."/>
            <person name="Piggott A.M."/>
        </authorList>
    </citation>
    <scope>NUCLEOTIDE SEQUENCE [LARGE SCALE GENOMIC DNA]</scope>
    <source>
        <strain evidence="3 4">FRR 5400</strain>
    </source>
</reference>
<feature type="domain" description="HNH nuclease" evidence="2">
    <location>
        <begin position="189"/>
        <end position="274"/>
    </location>
</feature>
<feature type="region of interest" description="Disordered" evidence="1">
    <location>
        <begin position="152"/>
        <end position="179"/>
    </location>
</feature>
<feature type="compositionally biased region" description="Polar residues" evidence="1">
    <location>
        <begin position="445"/>
        <end position="456"/>
    </location>
</feature>
<protein>
    <recommendedName>
        <fullName evidence="2">HNH nuclease domain-containing protein</fullName>
    </recommendedName>
</protein>
<accession>A0A8H6E6V3</accession>
<gene>
    <name evidence="3" type="ORF">ETB97_012697</name>
</gene>
<sequence>MAQPGKHHFTPPFSLHLVDHPRFVFPSVHHLIGWFSIIGDTSTQSVMEIDQEGSSCRRSHSGTIIAEPAADIERFNVPSPERIRLIEQLGEVLGQKLVPPAFWAALQVCQLSCIESMVQVARENPFFVSFFADHCNFIPLLWKQATTQATASSATSSTTDEWPSPAKIARRGRAKNPKYKARERDKNMCALTKRVPIDVAHIYPHCLISSPDDQRIPNFWKALRGFWPPEQIQAWERKIFQDPTSPAKASDSCSNQICLNKQIHALWGEGRIVFRPLDYHDDMKKLDIELYWQPDQGHKFNDRIPITKLPVSSEGVEKVTRSDGVIYTEIIVDGKYIRSGHVFTLETPNPETHPLPSKELLMMQWNLTRVLALSGAADADELNGDDYDDDVGCSQPGPRQVSDWLACQQIPSSPASSSSSTGDDADTSFIASADPSPAKTRAGTAENNPMFSTPIE</sequence>
<evidence type="ECO:0000259" key="2">
    <source>
        <dbReference type="Pfam" id="PF13391"/>
    </source>
</evidence>
<feature type="compositionally biased region" description="Basic residues" evidence="1">
    <location>
        <begin position="168"/>
        <end position="179"/>
    </location>
</feature>
<proteinExistence type="predicted"/>